<dbReference type="GO" id="GO:0000981">
    <property type="term" value="F:DNA-binding transcription factor activity, RNA polymerase II-specific"/>
    <property type="evidence" value="ECO:0007669"/>
    <property type="project" value="InterPro"/>
</dbReference>
<dbReference type="CDD" id="cd12148">
    <property type="entry name" value="fungal_TF_MHR"/>
    <property type="match status" value="1"/>
</dbReference>
<evidence type="ECO:0000259" key="7">
    <source>
        <dbReference type="PROSITE" id="PS50048"/>
    </source>
</evidence>
<dbReference type="PANTHER" id="PTHR47338:SF5">
    <property type="entry name" value="ZN(II)2CYS6 TRANSCRIPTION FACTOR (EUROFUNG)"/>
    <property type="match status" value="1"/>
</dbReference>
<dbReference type="eggNOG" id="ENOG502RKVW">
    <property type="taxonomic scope" value="Eukaryota"/>
</dbReference>
<organism evidence="8 9">
    <name type="scientific">Dothistroma septosporum (strain NZE10 / CBS 128990)</name>
    <name type="common">Red band needle blight fungus</name>
    <name type="synonym">Mycosphaerella pini</name>
    <dbReference type="NCBI Taxonomy" id="675120"/>
    <lineage>
        <taxon>Eukaryota</taxon>
        <taxon>Fungi</taxon>
        <taxon>Dikarya</taxon>
        <taxon>Ascomycota</taxon>
        <taxon>Pezizomycotina</taxon>
        <taxon>Dothideomycetes</taxon>
        <taxon>Dothideomycetidae</taxon>
        <taxon>Mycosphaerellales</taxon>
        <taxon>Mycosphaerellaceae</taxon>
        <taxon>Dothistroma</taxon>
    </lineage>
</organism>
<dbReference type="GO" id="GO:0008270">
    <property type="term" value="F:zinc ion binding"/>
    <property type="evidence" value="ECO:0007669"/>
    <property type="project" value="InterPro"/>
</dbReference>
<keyword evidence="2" id="KW-0479">Metal-binding</keyword>
<reference evidence="9" key="1">
    <citation type="journal article" date="2012" name="PLoS Genet.">
        <title>The genomes of the fungal plant pathogens Cladosporium fulvum and Dothistroma septosporum reveal adaptation to different hosts and lifestyles but also signatures of common ancestry.</title>
        <authorList>
            <person name="de Wit P.J.G.M."/>
            <person name="van der Burgt A."/>
            <person name="Oekmen B."/>
            <person name="Stergiopoulos I."/>
            <person name="Abd-Elsalam K.A."/>
            <person name="Aerts A.L."/>
            <person name="Bahkali A.H."/>
            <person name="Beenen H.G."/>
            <person name="Chettri P."/>
            <person name="Cox M.P."/>
            <person name="Datema E."/>
            <person name="de Vries R.P."/>
            <person name="Dhillon B."/>
            <person name="Ganley A.R."/>
            <person name="Griffiths S.A."/>
            <person name="Guo Y."/>
            <person name="Hamelin R.C."/>
            <person name="Henrissat B."/>
            <person name="Kabir M.S."/>
            <person name="Jashni M.K."/>
            <person name="Kema G."/>
            <person name="Klaubauf S."/>
            <person name="Lapidus A."/>
            <person name="Levasseur A."/>
            <person name="Lindquist E."/>
            <person name="Mehrabi R."/>
            <person name="Ohm R.A."/>
            <person name="Owen T.J."/>
            <person name="Salamov A."/>
            <person name="Schwelm A."/>
            <person name="Schijlen E."/>
            <person name="Sun H."/>
            <person name="van den Burg H.A."/>
            <person name="van Ham R.C.H.J."/>
            <person name="Zhang S."/>
            <person name="Goodwin S.B."/>
            <person name="Grigoriev I.V."/>
            <person name="Collemare J."/>
            <person name="Bradshaw R.E."/>
        </authorList>
    </citation>
    <scope>NUCLEOTIDE SEQUENCE [LARGE SCALE GENOMIC DNA]</scope>
    <source>
        <strain evidence="9">NZE10 / CBS 128990</strain>
    </source>
</reference>
<dbReference type="InterPro" id="IPR001138">
    <property type="entry name" value="Zn2Cys6_DnaBD"/>
</dbReference>
<dbReference type="AlphaFoldDB" id="M2YIE8"/>
<proteinExistence type="predicted"/>
<dbReference type="PANTHER" id="PTHR47338">
    <property type="entry name" value="ZN(II)2CYS6 TRANSCRIPTION FACTOR (EUROFUNG)-RELATED"/>
    <property type="match status" value="1"/>
</dbReference>
<evidence type="ECO:0000256" key="3">
    <source>
        <dbReference type="ARBA" id="ARBA00023015"/>
    </source>
</evidence>
<name>M2YIE8_DOTSN</name>
<evidence type="ECO:0000256" key="2">
    <source>
        <dbReference type="ARBA" id="ARBA00022723"/>
    </source>
</evidence>
<evidence type="ECO:0000256" key="5">
    <source>
        <dbReference type="ARBA" id="ARBA00023242"/>
    </source>
</evidence>
<keyword evidence="9" id="KW-1185">Reference proteome</keyword>
<evidence type="ECO:0000313" key="8">
    <source>
        <dbReference type="EMBL" id="EME38686.1"/>
    </source>
</evidence>
<dbReference type="InterPro" id="IPR036864">
    <property type="entry name" value="Zn2-C6_fun-type_DNA-bd_sf"/>
</dbReference>
<feature type="domain" description="Zn(2)-C6 fungal-type" evidence="7">
    <location>
        <begin position="21"/>
        <end position="51"/>
    </location>
</feature>
<dbReference type="GO" id="GO:0005634">
    <property type="term" value="C:nucleus"/>
    <property type="evidence" value="ECO:0007669"/>
    <property type="project" value="UniProtKB-SubCell"/>
</dbReference>
<comment type="subcellular location">
    <subcellularLocation>
        <location evidence="1">Nucleus</location>
    </subcellularLocation>
</comment>
<dbReference type="Gene3D" id="4.10.240.10">
    <property type="entry name" value="Zn(2)-C6 fungal-type DNA-binding domain"/>
    <property type="match status" value="1"/>
</dbReference>
<evidence type="ECO:0000256" key="4">
    <source>
        <dbReference type="ARBA" id="ARBA00023163"/>
    </source>
</evidence>
<dbReference type="OrthoDB" id="103819at2759"/>
<gene>
    <name evidence="8" type="ORF">DOTSEDRAFT_75437</name>
</gene>
<dbReference type="InterPro" id="IPR050815">
    <property type="entry name" value="TF_fung"/>
</dbReference>
<dbReference type="PROSITE" id="PS50048">
    <property type="entry name" value="ZN2_CY6_FUNGAL_2"/>
    <property type="match status" value="1"/>
</dbReference>
<evidence type="ECO:0000313" key="9">
    <source>
        <dbReference type="Proteomes" id="UP000016933"/>
    </source>
</evidence>
<evidence type="ECO:0000256" key="1">
    <source>
        <dbReference type="ARBA" id="ARBA00004123"/>
    </source>
</evidence>
<dbReference type="HOGENOM" id="CLU_029801_1_0_1"/>
<dbReference type="SUPFAM" id="SSF57701">
    <property type="entry name" value="Zn2/Cys6 DNA-binding domain"/>
    <property type="match status" value="1"/>
</dbReference>
<dbReference type="PROSITE" id="PS00463">
    <property type="entry name" value="ZN2_CY6_FUNGAL_1"/>
    <property type="match status" value="1"/>
</dbReference>
<accession>M2YIE8</accession>
<evidence type="ECO:0000256" key="6">
    <source>
        <dbReference type="SAM" id="MobiDB-lite"/>
    </source>
</evidence>
<sequence>MAAARSSACPGSLSLPTDCRVCDNCRIKKIRCDMLLPSCQNCKRRKTSCRYGTLKRKPGPAKGQSARTHRQAQPQVSATEDQLHNFDEPLTAGADVANSLPRMEFDLAAFLEGSSNLGYMMSTEQELGLSLLPDVHQNPEVFSAGDDGSFLNDTTLTRCLTADTCATGMSEDDVLICLYHDHIQPMYPILPPIEARTHSIFQLPTALINAVCCVAARFADWTSISASDYAHAARAARKELMSPANRVRIDFLLCLYDLDQGLDLEVLVAVSRLVTLIELHGRQCGKHPSQTNTHERQIASTGTSASVETGFEDLEGLRWCILSLETMCNSLTTIPRTSPVIYASALSAASSDITSSTTRLLPLSEAPYWDQMCNFLAQSPMRPRNLHITTCALMAAVTEVRFRTSRPEDSARTRQALMELQSDYYASDVSLPSWWINPNRCDEISETLKDHQLRLNTLFVRDCAGMLLAICSADLDVFNGDGDQGHHAAYHWHSIMAAARRLIKIVEQCSRIYATAIDPFCCYIVMLTAKVITHDIATLADSTTGSNRSSATLDLLQNFMDNMAKYWDLASRIAASLRDLRKAALVYISHEAAIKDLATVSRQITGTIIPAA</sequence>
<dbReference type="EMBL" id="KB446546">
    <property type="protein sequence ID" value="EME38686.1"/>
    <property type="molecule type" value="Genomic_DNA"/>
</dbReference>
<dbReference type="Pfam" id="PF00172">
    <property type="entry name" value="Zn_clus"/>
    <property type="match status" value="1"/>
</dbReference>
<dbReference type="Proteomes" id="UP000016933">
    <property type="component" value="Unassembled WGS sequence"/>
</dbReference>
<keyword evidence="3" id="KW-0805">Transcription regulation</keyword>
<dbReference type="CDD" id="cd00067">
    <property type="entry name" value="GAL4"/>
    <property type="match status" value="1"/>
</dbReference>
<keyword evidence="4" id="KW-0804">Transcription</keyword>
<feature type="region of interest" description="Disordered" evidence="6">
    <location>
        <begin position="53"/>
        <end position="79"/>
    </location>
</feature>
<reference evidence="8 9" key="2">
    <citation type="journal article" date="2012" name="PLoS Pathog.">
        <title>Diverse lifestyles and strategies of plant pathogenesis encoded in the genomes of eighteen Dothideomycetes fungi.</title>
        <authorList>
            <person name="Ohm R.A."/>
            <person name="Feau N."/>
            <person name="Henrissat B."/>
            <person name="Schoch C.L."/>
            <person name="Horwitz B.A."/>
            <person name="Barry K.W."/>
            <person name="Condon B.J."/>
            <person name="Copeland A.C."/>
            <person name="Dhillon B."/>
            <person name="Glaser F."/>
            <person name="Hesse C.N."/>
            <person name="Kosti I."/>
            <person name="LaButti K."/>
            <person name="Lindquist E.A."/>
            <person name="Lucas S."/>
            <person name="Salamov A.A."/>
            <person name="Bradshaw R.E."/>
            <person name="Ciuffetti L."/>
            <person name="Hamelin R.C."/>
            <person name="Kema G.H.J."/>
            <person name="Lawrence C."/>
            <person name="Scott J.A."/>
            <person name="Spatafora J.W."/>
            <person name="Turgeon B.G."/>
            <person name="de Wit P.J.G.M."/>
            <person name="Zhong S."/>
            <person name="Goodwin S.B."/>
            <person name="Grigoriev I.V."/>
        </authorList>
    </citation>
    <scope>NUCLEOTIDE SEQUENCE [LARGE SCALE GENOMIC DNA]</scope>
    <source>
        <strain evidence="9">NZE10 / CBS 128990</strain>
    </source>
</reference>
<dbReference type="SMART" id="SM00066">
    <property type="entry name" value="GAL4"/>
    <property type="match status" value="1"/>
</dbReference>
<keyword evidence="5" id="KW-0539">Nucleus</keyword>
<protein>
    <recommendedName>
        <fullName evidence="7">Zn(2)-C6 fungal-type domain-containing protein</fullName>
    </recommendedName>
</protein>
<dbReference type="STRING" id="675120.M2YIE8"/>